<dbReference type="EMBL" id="JAGSMN010000624">
    <property type="protein sequence ID" value="MBR7676247.1"/>
    <property type="molecule type" value="Genomic_DNA"/>
</dbReference>
<dbReference type="Proteomes" id="UP000675554">
    <property type="component" value="Unassembled WGS sequence"/>
</dbReference>
<evidence type="ECO:0000313" key="3">
    <source>
        <dbReference type="Proteomes" id="UP000675554"/>
    </source>
</evidence>
<dbReference type="SUPFAM" id="SSF102588">
    <property type="entry name" value="LmbE-like"/>
    <property type="match status" value="1"/>
</dbReference>
<dbReference type="PANTHER" id="PTHR12993:SF28">
    <property type="entry name" value="LMBE FAMILY PROTEIN"/>
    <property type="match status" value="1"/>
</dbReference>
<evidence type="ECO:0000313" key="2">
    <source>
        <dbReference type="EMBL" id="MBR7676247.1"/>
    </source>
</evidence>
<dbReference type="GO" id="GO:0016137">
    <property type="term" value="P:glycoside metabolic process"/>
    <property type="evidence" value="ECO:0007669"/>
    <property type="project" value="UniProtKB-ARBA"/>
</dbReference>
<accession>A0A8T4J227</accession>
<organism evidence="2 3">
    <name type="scientific">Streptomyces daliensis</name>
    <dbReference type="NCBI Taxonomy" id="299421"/>
    <lineage>
        <taxon>Bacteria</taxon>
        <taxon>Bacillati</taxon>
        <taxon>Actinomycetota</taxon>
        <taxon>Actinomycetes</taxon>
        <taxon>Kitasatosporales</taxon>
        <taxon>Streptomycetaceae</taxon>
        <taxon>Streptomyces</taxon>
    </lineage>
</organism>
<dbReference type="PANTHER" id="PTHR12993">
    <property type="entry name" value="N-ACETYLGLUCOSAMINYL-PHOSPHATIDYLINOSITOL DE-N-ACETYLASE-RELATED"/>
    <property type="match status" value="1"/>
</dbReference>
<comment type="caution">
    <text evidence="2">The sequence shown here is derived from an EMBL/GenBank/DDBJ whole genome shotgun (WGS) entry which is preliminary data.</text>
</comment>
<dbReference type="GO" id="GO:0016811">
    <property type="term" value="F:hydrolase activity, acting on carbon-nitrogen (but not peptide) bonds, in linear amides"/>
    <property type="evidence" value="ECO:0007669"/>
    <property type="project" value="TreeGrafter"/>
</dbReference>
<reference evidence="2" key="1">
    <citation type="submission" date="2021-04" db="EMBL/GenBank/DDBJ databases">
        <title>Sequencing of actinobacteria type strains.</title>
        <authorList>
            <person name="Nguyen G.-S."/>
            <person name="Wentzel A."/>
        </authorList>
    </citation>
    <scope>NUCLEOTIDE SEQUENCE</scope>
    <source>
        <strain evidence="2">DSM 42095</strain>
    </source>
</reference>
<protein>
    <submittedName>
        <fullName evidence="2">PIG-L family deacetylase</fullName>
    </submittedName>
</protein>
<dbReference type="AlphaFoldDB" id="A0A8T4J227"/>
<proteinExistence type="predicted"/>
<gene>
    <name evidence="2" type="ORF">KDA82_25205</name>
</gene>
<dbReference type="Gene3D" id="3.40.50.10320">
    <property type="entry name" value="LmbE-like"/>
    <property type="match status" value="1"/>
</dbReference>
<keyword evidence="3" id="KW-1185">Reference proteome</keyword>
<dbReference type="InterPro" id="IPR003737">
    <property type="entry name" value="GlcNAc_PI_deacetylase-related"/>
</dbReference>
<name>A0A8T4J227_9ACTN</name>
<keyword evidence="1" id="KW-0862">Zinc</keyword>
<sequence>MTTPQQPPPQQPSPLEDMPEDWQRALAVVAHPDDLEYGAAAAVAEWVEAGKEVTYLLVTRGEAGIDGLAPDECATVREAEQRASARAVGVSTVEFLGQRDGVIEEGPVLREDIAAAVRRHRPELVVTINHHDTWGGTYWNTPDHRAVGRAVLDAVGDAGNRWIFPGQLERDGAGTGTGTWGGVRWVAVAASPYATHAAPVGDKAVERAVASLAEHRAYITALSDEDPVAYARSVVDRGLGMGAERYGGRRCVSFQLYPR</sequence>
<evidence type="ECO:0000256" key="1">
    <source>
        <dbReference type="ARBA" id="ARBA00022833"/>
    </source>
</evidence>
<dbReference type="InterPro" id="IPR024078">
    <property type="entry name" value="LmbE-like_dom_sf"/>
</dbReference>
<dbReference type="Pfam" id="PF02585">
    <property type="entry name" value="PIG-L"/>
    <property type="match status" value="1"/>
</dbReference>